<dbReference type="CDD" id="cd00034">
    <property type="entry name" value="CSD"/>
    <property type="match status" value="1"/>
</dbReference>
<dbReference type="SMART" id="SM00300">
    <property type="entry name" value="ChSh"/>
    <property type="match status" value="1"/>
</dbReference>
<dbReference type="PRINTS" id="PR00504">
    <property type="entry name" value="CHROMODOMAIN"/>
</dbReference>
<dbReference type="Gene3D" id="2.40.50.40">
    <property type="match status" value="2"/>
</dbReference>
<dbReference type="InterPro" id="IPR017984">
    <property type="entry name" value="Chromo_dom_subgr"/>
</dbReference>
<dbReference type="InterPro" id="IPR000953">
    <property type="entry name" value="Chromo/chromo_shadow_dom"/>
</dbReference>
<dbReference type="HOGENOM" id="CLU_045874_1_2_1"/>
<dbReference type="Pfam" id="PF01393">
    <property type="entry name" value="Chromo_shadow"/>
    <property type="match status" value="1"/>
</dbReference>
<dbReference type="InterPro" id="IPR051219">
    <property type="entry name" value="Heterochromatin_chromo-domain"/>
</dbReference>
<evidence type="ECO:0000256" key="3">
    <source>
        <dbReference type="SAM" id="MobiDB-lite"/>
    </source>
</evidence>
<dbReference type="STRING" id="32264.T1JR98"/>
<keyword evidence="6" id="KW-1185">Reference proteome</keyword>
<feature type="region of interest" description="Disordered" evidence="3">
    <location>
        <begin position="61"/>
        <end position="93"/>
    </location>
</feature>
<evidence type="ECO:0000259" key="4">
    <source>
        <dbReference type="PROSITE" id="PS50013"/>
    </source>
</evidence>
<name>T1JR98_TETUR</name>
<proteinExistence type="predicted"/>
<comment type="subcellular location">
    <subcellularLocation>
        <location evidence="1">Nucleus</location>
    </subcellularLocation>
</comment>
<dbReference type="GO" id="GO:0005634">
    <property type="term" value="C:nucleus"/>
    <property type="evidence" value="ECO:0007669"/>
    <property type="project" value="UniProtKB-SubCell"/>
</dbReference>
<evidence type="ECO:0000256" key="1">
    <source>
        <dbReference type="ARBA" id="ARBA00004123"/>
    </source>
</evidence>
<dbReference type="eggNOG" id="KOG1911">
    <property type="taxonomic scope" value="Eukaryota"/>
</dbReference>
<dbReference type="PANTHER" id="PTHR22812">
    <property type="entry name" value="CHROMOBOX PROTEIN"/>
    <property type="match status" value="1"/>
</dbReference>
<dbReference type="GO" id="GO:0005694">
    <property type="term" value="C:chromosome"/>
    <property type="evidence" value="ECO:0007669"/>
    <property type="project" value="UniProtKB-ARBA"/>
</dbReference>
<dbReference type="KEGG" id="tut:107362489"/>
<reference evidence="5" key="2">
    <citation type="submission" date="2015-06" db="UniProtKB">
        <authorList>
            <consortium name="EnsemblMetazoa"/>
        </authorList>
    </citation>
    <scope>IDENTIFICATION</scope>
</reference>
<dbReference type="InterPro" id="IPR008251">
    <property type="entry name" value="Chromo_shadow_dom"/>
</dbReference>
<evidence type="ECO:0000313" key="6">
    <source>
        <dbReference type="Proteomes" id="UP000015104"/>
    </source>
</evidence>
<dbReference type="EnsemblMetazoa" id="tetur01g06110.1">
    <property type="protein sequence ID" value="tetur01g06110.1"/>
    <property type="gene ID" value="tetur01g06110"/>
</dbReference>
<gene>
    <name evidence="5" type="primary">107362489</name>
</gene>
<feature type="compositionally biased region" description="Basic and acidic residues" evidence="3">
    <location>
        <begin position="61"/>
        <end position="77"/>
    </location>
</feature>
<dbReference type="InterPro" id="IPR023780">
    <property type="entry name" value="Chromo_domain"/>
</dbReference>
<reference evidence="6" key="1">
    <citation type="submission" date="2011-08" db="EMBL/GenBank/DDBJ databases">
        <authorList>
            <person name="Rombauts S."/>
        </authorList>
    </citation>
    <scope>NUCLEOTIDE SEQUENCE</scope>
    <source>
        <strain evidence="6">London</strain>
    </source>
</reference>
<dbReference type="PROSITE" id="PS50013">
    <property type="entry name" value="CHROMO_2"/>
    <property type="match status" value="1"/>
</dbReference>
<dbReference type="OMA" id="SANSWAK"/>
<dbReference type="Proteomes" id="UP000015104">
    <property type="component" value="Unassembled WGS sequence"/>
</dbReference>
<dbReference type="AlphaFoldDB" id="T1JR98"/>
<dbReference type="EMBL" id="CAEY01000446">
    <property type="status" value="NOT_ANNOTATED_CDS"/>
    <property type="molecule type" value="Genomic_DNA"/>
</dbReference>
<feature type="domain" description="Chromo" evidence="4">
    <location>
        <begin position="11"/>
        <end position="69"/>
    </location>
</feature>
<dbReference type="InterPro" id="IPR016197">
    <property type="entry name" value="Chromo-like_dom_sf"/>
</dbReference>
<dbReference type="SUPFAM" id="SSF54160">
    <property type="entry name" value="Chromo domain-like"/>
    <property type="match status" value="2"/>
</dbReference>
<sequence>MDTNNAEDEMYDVEKILDVRVRDGKKEYFLKWTGWASSFNSWEKEENVNCPELIATYEEKQRRRADAEERARHEPKVKPLFGPNEPTGFDAGLTPEAITGVTKIGSEIIYFVKWKNEIPHGIIPSHVAEQKCPQLVIEYMERNLRNNSQISG</sequence>
<evidence type="ECO:0000313" key="5">
    <source>
        <dbReference type="EnsemblMetazoa" id="tetur01g06110.1"/>
    </source>
</evidence>
<dbReference type="OrthoDB" id="5376140at2759"/>
<dbReference type="SMART" id="SM00298">
    <property type="entry name" value="CHROMO"/>
    <property type="match status" value="2"/>
</dbReference>
<keyword evidence="2" id="KW-0539">Nucleus</keyword>
<evidence type="ECO:0000256" key="2">
    <source>
        <dbReference type="ARBA" id="ARBA00023242"/>
    </source>
</evidence>
<organism evidence="5 6">
    <name type="scientific">Tetranychus urticae</name>
    <name type="common">Two-spotted spider mite</name>
    <dbReference type="NCBI Taxonomy" id="32264"/>
    <lineage>
        <taxon>Eukaryota</taxon>
        <taxon>Metazoa</taxon>
        <taxon>Ecdysozoa</taxon>
        <taxon>Arthropoda</taxon>
        <taxon>Chelicerata</taxon>
        <taxon>Arachnida</taxon>
        <taxon>Acari</taxon>
        <taxon>Acariformes</taxon>
        <taxon>Trombidiformes</taxon>
        <taxon>Prostigmata</taxon>
        <taxon>Eleutherengona</taxon>
        <taxon>Raphignathae</taxon>
        <taxon>Tetranychoidea</taxon>
        <taxon>Tetranychidae</taxon>
        <taxon>Tetranychus</taxon>
    </lineage>
</organism>
<protein>
    <recommendedName>
        <fullName evidence="4">Chromo domain-containing protein</fullName>
    </recommendedName>
</protein>
<dbReference type="Pfam" id="PF00385">
    <property type="entry name" value="Chromo"/>
    <property type="match status" value="1"/>
</dbReference>
<accession>T1JR98</accession>